<dbReference type="SUPFAM" id="SSF81383">
    <property type="entry name" value="F-box domain"/>
    <property type="match status" value="1"/>
</dbReference>
<name>A0A9Q8L8F4_PASFU</name>
<dbReference type="Gene3D" id="1.20.1280.50">
    <property type="match status" value="1"/>
</dbReference>
<evidence type="ECO:0000313" key="6">
    <source>
        <dbReference type="Proteomes" id="UP000756132"/>
    </source>
</evidence>
<proteinExistence type="predicted"/>
<dbReference type="InterPro" id="IPR045048">
    <property type="entry name" value="FBXO31/39"/>
</dbReference>
<dbReference type="GeneID" id="71981609"/>
<reference evidence="5" key="1">
    <citation type="submission" date="2021-12" db="EMBL/GenBank/DDBJ databases">
        <authorList>
            <person name="Zaccaron A."/>
            <person name="Stergiopoulos I."/>
        </authorList>
    </citation>
    <scope>NUCLEOTIDE SEQUENCE</scope>
    <source>
        <strain evidence="5">Race5_Kim</strain>
    </source>
</reference>
<dbReference type="KEGG" id="ffu:CLAFUR5_01731"/>
<evidence type="ECO:0000256" key="3">
    <source>
        <dbReference type="SAM" id="MobiDB-lite"/>
    </source>
</evidence>
<dbReference type="PANTHER" id="PTHR10706:SF130">
    <property type="entry name" value="F-BOX ONLY PROTEIN 31"/>
    <property type="match status" value="1"/>
</dbReference>
<dbReference type="Pfam" id="PF12014">
    <property type="entry name" value="Cyclin_D1_bind"/>
    <property type="match status" value="1"/>
</dbReference>
<keyword evidence="2" id="KW-0833">Ubl conjugation pathway</keyword>
<evidence type="ECO:0000256" key="1">
    <source>
        <dbReference type="ARBA" id="ARBA00004906"/>
    </source>
</evidence>
<feature type="region of interest" description="Disordered" evidence="3">
    <location>
        <begin position="236"/>
        <end position="264"/>
    </location>
</feature>
<dbReference type="PROSITE" id="PS50181">
    <property type="entry name" value="FBOX"/>
    <property type="match status" value="1"/>
</dbReference>
<gene>
    <name evidence="5" type="ORF">CLAFUR5_01731</name>
</gene>
<dbReference type="OrthoDB" id="722566at2759"/>
<protein>
    <recommendedName>
        <fullName evidence="4">F-box domain-containing protein</fullName>
    </recommendedName>
</protein>
<evidence type="ECO:0000259" key="4">
    <source>
        <dbReference type="PROSITE" id="PS50181"/>
    </source>
</evidence>
<dbReference type="EMBL" id="CP090163">
    <property type="protein sequence ID" value="UJO12098.1"/>
    <property type="molecule type" value="Genomic_DNA"/>
</dbReference>
<sequence length="571" mass="63536">MILSSDTTASIDTTASTAMDPPTLLDLPAELILHILTFLGASDVTNAAKTCRHLYRQCYDDQVWQPIVNAELPGQATSTHGPVSSFRDLYIAHHPHWFLTRNRIWFADSEPHGKLLVTRYNDERGAIEAFAATASRGYSELSFWEKDREVIIHSFEPKISLDLHQPVVKLSVDSPRANPPNDYPSDRGYAPESIYSKEILMETFSEAGLFGSFMLCRSLPDRAITEQTKVWPPLRFPATDRARNDSQNNYNSAGHRPTRSSEVSQNNFRLRKWVEYSGRRSSPNMISFTPGISDALGVGMPYFASSLGSAGGGMSIRMPEDITTYASLPDSCYTPTAQKPWQGIWCGDYSGHGCEFIAIIQPDAGDQKPLPRGIQWLQEWFTGGRRGSSSSDASFVSAREELDNTNAIEDDDSSEAGPSRSILDVETLPHMVKEKPEASSSDIPLDDVPSGRIEAIKLTGDPNIPRGHYTFIAPDIGHGGFVRIADEPTFRGARVVRSAGHIAGRGFRSDQYTPSQLILISHNTLAQFWEGFGHISYYQRVDLEALMHYNDRPESFESPEQRHFSAVLGHF</sequence>
<keyword evidence="6" id="KW-1185">Reference proteome</keyword>
<accession>A0A9Q8L8F4</accession>
<dbReference type="AlphaFoldDB" id="A0A9Q8L8F4"/>
<comment type="pathway">
    <text evidence="1">Protein modification; protein ubiquitination.</text>
</comment>
<reference evidence="5" key="2">
    <citation type="journal article" date="2022" name="Microb. Genom.">
        <title>A chromosome-scale genome assembly of the tomato pathogen Cladosporium fulvum reveals a compartmentalized genome architecture and the presence of a dispensable chromosome.</title>
        <authorList>
            <person name="Zaccaron A.Z."/>
            <person name="Chen L.H."/>
            <person name="Samaras A."/>
            <person name="Stergiopoulos I."/>
        </authorList>
    </citation>
    <scope>NUCLEOTIDE SEQUENCE</scope>
    <source>
        <strain evidence="5">Race5_Kim</strain>
    </source>
</reference>
<dbReference type="InterPro" id="IPR001810">
    <property type="entry name" value="F-box_dom"/>
</dbReference>
<dbReference type="RefSeq" id="XP_047756464.1">
    <property type="nucleotide sequence ID" value="XM_047900879.1"/>
</dbReference>
<evidence type="ECO:0000256" key="2">
    <source>
        <dbReference type="ARBA" id="ARBA00022786"/>
    </source>
</evidence>
<feature type="domain" description="F-box" evidence="4">
    <location>
        <begin position="21"/>
        <end position="67"/>
    </location>
</feature>
<dbReference type="Pfam" id="PF12937">
    <property type="entry name" value="F-box-like"/>
    <property type="match status" value="1"/>
</dbReference>
<organism evidence="5 6">
    <name type="scientific">Passalora fulva</name>
    <name type="common">Tomato leaf mold</name>
    <name type="synonym">Cladosporium fulvum</name>
    <dbReference type="NCBI Taxonomy" id="5499"/>
    <lineage>
        <taxon>Eukaryota</taxon>
        <taxon>Fungi</taxon>
        <taxon>Dikarya</taxon>
        <taxon>Ascomycota</taxon>
        <taxon>Pezizomycotina</taxon>
        <taxon>Dothideomycetes</taxon>
        <taxon>Dothideomycetidae</taxon>
        <taxon>Mycosphaerellales</taxon>
        <taxon>Mycosphaerellaceae</taxon>
        <taxon>Fulvia</taxon>
    </lineage>
</organism>
<dbReference type="SMART" id="SM00256">
    <property type="entry name" value="FBOX"/>
    <property type="match status" value="1"/>
</dbReference>
<dbReference type="InterPro" id="IPR036047">
    <property type="entry name" value="F-box-like_dom_sf"/>
</dbReference>
<evidence type="ECO:0000313" key="5">
    <source>
        <dbReference type="EMBL" id="UJO12098.1"/>
    </source>
</evidence>
<dbReference type="Proteomes" id="UP000756132">
    <property type="component" value="Chromosome 1"/>
</dbReference>
<dbReference type="PANTHER" id="PTHR10706">
    <property type="entry name" value="F-BOX FAMILY PROTEIN"/>
    <property type="match status" value="1"/>
</dbReference>